<dbReference type="GO" id="GO:0003700">
    <property type="term" value="F:DNA-binding transcription factor activity"/>
    <property type="evidence" value="ECO:0007669"/>
    <property type="project" value="InterPro"/>
</dbReference>
<comment type="caution">
    <text evidence="5">The sequence shown here is derived from an EMBL/GenBank/DDBJ whole genome shotgun (WGS) entry which is preliminary data.</text>
</comment>
<dbReference type="Proteomes" id="UP000317650">
    <property type="component" value="Chromosome 2"/>
</dbReference>
<name>A0A4S8IB34_MUSBA</name>
<dbReference type="EMBL" id="PYDT01000011">
    <property type="protein sequence ID" value="THU45265.1"/>
    <property type="molecule type" value="Genomic_DNA"/>
</dbReference>
<accession>A0A4S8IB34</accession>
<keyword evidence="3" id="KW-0804">Transcription</keyword>
<evidence type="ECO:0000256" key="2">
    <source>
        <dbReference type="ARBA" id="ARBA00023015"/>
    </source>
</evidence>
<feature type="region of interest" description="Disordered" evidence="4">
    <location>
        <begin position="1"/>
        <end position="40"/>
    </location>
</feature>
<dbReference type="PANTHER" id="PTHR33388">
    <property type="entry name" value="OS01G0212500 PROTEIN"/>
    <property type="match status" value="1"/>
</dbReference>
<evidence type="ECO:0000313" key="6">
    <source>
        <dbReference type="Proteomes" id="UP000317650"/>
    </source>
</evidence>
<feature type="compositionally biased region" description="Low complexity" evidence="4">
    <location>
        <begin position="82"/>
        <end position="91"/>
    </location>
</feature>
<proteinExistence type="predicted"/>
<evidence type="ECO:0000256" key="1">
    <source>
        <dbReference type="ARBA" id="ARBA00022491"/>
    </source>
</evidence>
<protein>
    <submittedName>
        <fullName evidence="5">Uncharacterized protein</fullName>
    </submittedName>
</protein>
<keyword evidence="1" id="KW-0678">Repressor</keyword>
<dbReference type="AlphaFoldDB" id="A0A4S8IB34"/>
<evidence type="ECO:0000256" key="4">
    <source>
        <dbReference type="SAM" id="MobiDB-lite"/>
    </source>
</evidence>
<evidence type="ECO:0000313" key="5">
    <source>
        <dbReference type="EMBL" id="THU45265.1"/>
    </source>
</evidence>
<feature type="compositionally biased region" description="Polar residues" evidence="4">
    <location>
        <begin position="1"/>
        <end position="11"/>
    </location>
</feature>
<dbReference type="InterPro" id="IPR040356">
    <property type="entry name" value="SPEAR"/>
</dbReference>
<organism evidence="5 6">
    <name type="scientific">Musa balbisiana</name>
    <name type="common">Banana</name>
    <dbReference type="NCBI Taxonomy" id="52838"/>
    <lineage>
        <taxon>Eukaryota</taxon>
        <taxon>Viridiplantae</taxon>
        <taxon>Streptophyta</taxon>
        <taxon>Embryophyta</taxon>
        <taxon>Tracheophyta</taxon>
        <taxon>Spermatophyta</taxon>
        <taxon>Magnoliopsida</taxon>
        <taxon>Liliopsida</taxon>
        <taxon>Zingiberales</taxon>
        <taxon>Musaceae</taxon>
        <taxon>Musa</taxon>
    </lineage>
</organism>
<reference evidence="5 6" key="1">
    <citation type="journal article" date="2019" name="Nat. Plants">
        <title>Genome sequencing of Musa balbisiana reveals subgenome evolution and function divergence in polyploid bananas.</title>
        <authorList>
            <person name="Yao X."/>
        </authorList>
    </citation>
    <scope>NUCLEOTIDE SEQUENCE [LARGE SCALE GENOMIC DNA]</scope>
    <source>
        <strain evidence="6">cv. DH-PKW</strain>
        <tissue evidence="5">Leaves</tissue>
    </source>
</reference>
<keyword evidence="2" id="KW-0805">Transcription regulation</keyword>
<dbReference type="PANTHER" id="PTHR33388:SF18">
    <property type="entry name" value="PROTEIN SPEAR1"/>
    <property type="match status" value="1"/>
</dbReference>
<keyword evidence="6" id="KW-1185">Reference proteome</keyword>
<evidence type="ECO:0000256" key="3">
    <source>
        <dbReference type="ARBA" id="ARBA00023163"/>
    </source>
</evidence>
<feature type="region of interest" description="Disordered" evidence="4">
    <location>
        <begin position="72"/>
        <end position="91"/>
    </location>
</feature>
<gene>
    <name evidence="5" type="ORF">C4D60_Mb02t16010</name>
</gene>
<sequence length="170" mass="18539">MGSRNHTQQLGLGSGRSAGSSRRGKKNNMEKPKQPQRGLGVAQLEKIILQNQMMGSCPSPLDCDVEKVDNGRVQMGYPPSPSSSSVATPSSSLFDLRPNSVIGFRDTAVTDTRYSAYHSFFHQAVRPTTTLPLLEPSMETSSHHDEQCNSIGSISRTSCDSQELDLELKL</sequence>